<feature type="transmembrane region" description="Helical" evidence="7">
    <location>
        <begin position="79"/>
        <end position="98"/>
    </location>
</feature>
<keyword evidence="5 7" id="KW-1133">Transmembrane helix</keyword>
<keyword evidence="3" id="KW-1003">Cell membrane</keyword>
<dbReference type="InterPro" id="IPR036259">
    <property type="entry name" value="MFS_trans_sf"/>
</dbReference>
<evidence type="ECO:0000256" key="6">
    <source>
        <dbReference type="ARBA" id="ARBA00023136"/>
    </source>
</evidence>
<dbReference type="PANTHER" id="PTHR23513">
    <property type="entry name" value="INTEGRAL MEMBRANE EFFLUX PROTEIN-RELATED"/>
    <property type="match status" value="1"/>
</dbReference>
<keyword evidence="2" id="KW-0813">Transport</keyword>
<keyword evidence="4 7" id="KW-0812">Transmembrane</keyword>
<evidence type="ECO:0000313" key="9">
    <source>
        <dbReference type="EMBL" id="MDI6102457.1"/>
    </source>
</evidence>
<feature type="transmembrane region" description="Helical" evidence="7">
    <location>
        <begin position="314"/>
        <end position="338"/>
    </location>
</feature>
<evidence type="ECO:0000256" key="7">
    <source>
        <dbReference type="SAM" id="Phobius"/>
    </source>
</evidence>
<feature type="transmembrane region" description="Helical" evidence="7">
    <location>
        <begin position="350"/>
        <end position="372"/>
    </location>
</feature>
<evidence type="ECO:0000313" key="10">
    <source>
        <dbReference type="Proteomes" id="UP001241758"/>
    </source>
</evidence>
<dbReference type="Proteomes" id="UP001241758">
    <property type="component" value="Unassembled WGS sequence"/>
</dbReference>
<feature type="transmembrane region" description="Helical" evidence="7">
    <location>
        <begin position="288"/>
        <end position="308"/>
    </location>
</feature>
<feature type="transmembrane region" description="Helical" evidence="7">
    <location>
        <begin position="378"/>
        <end position="400"/>
    </location>
</feature>
<evidence type="ECO:0000256" key="3">
    <source>
        <dbReference type="ARBA" id="ARBA00022475"/>
    </source>
</evidence>
<sequence>MRRLWAFLAGNRDYRLLVSANFVSSTGDWILRTGLAYQIYALTGSTMASAAAVLAALVPRMVLGSMAGVYADRWDRRRTVIVTNLLLGLFLLPLIAVHGPGQAWIVYTVLAGQSCLALLFSTAEAALVPAMVAEHDLVTANSLNGQARDVARLTGAALGGVVVGVGGIALLTVVDVATYAVAAALLALMRRHGGSSPAPARPPRLIQEWADGLRIAVSSRTLKTIMVFTLITGIGEAAMSTLMAPFVHDVLHGSAQTYGTIMSAQAIGGIIGGLLTTIYGHRFAPRHLLGYGAVVFGLLDLALFLYPLVTRSPWPAVILMAVVGLPGALTMAGLMTIFQTATDDSHRGRVFGALVTLDSAAMLAATAAAGTLGQRLGIVPVIAVQGVGCCLAGLLVFALLPRAHPAAQNSTPSLPHEADASAR</sequence>
<dbReference type="RefSeq" id="WP_282763495.1">
    <property type="nucleotide sequence ID" value="NZ_JASCTH010000019.1"/>
</dbReference>
<feature type="transmembrane region" description="Helical" evidence="7">
    <location>
        <begin position="224"/>
        <end position="246"/>
    </location>
</feature>
<evidence type="ECO:0000256" key="1">
    <source>
        <dbReference type="ARBA" id="ARBA00004651"/>
    </source>
</evidence>
<accession>A0ABT6WRU7</accession>
<dbReference type="PANTHER" id="PTHR23513:SF6">
    <property type="entry name" value="MAJOR FACILITATOR SUPERFAMILY ASSOCIATED DOMAIN-CONTAINING PROTEIN"/>
    <property type="match status" value="1"/>
</dbReference>
<keyword evidence="10" id="KW-1185">Reference proteome</keyword>
<feature type="domain" description="Major facilitator superfamily (MFS) profile" evidence="8">
    <location>
        <begin position="221"/>
        <end position="423"/>
    </location>
</feature>
<organism evidence="9 10">
    <name type="scientific">Actinoplanes sandaracinus</name>
    <dbReference type="NCBI Taxonomy" id="3045177"/>
    <lineage>
        <taxon>Bacteria</taxon>
        <taxon>Bacillati</taxon>
        <taxon>Actinomycetota</taxon>
        <taxon>Actinomycetes</taxon>
        <taxon>Micromonosporales</taxon>
        <taxon>Micromonosporaceae</taxon>
        <taxon>Actinoplanes</taxon>
    </lineage>
</organism>
<evidence type="ECO:0000256" key="5">
    <source>
        <dbReference type="ARBA" id="ARBA00022989"/>
    </source>
</evidence>
<proteinExistence type="predicted"/>
<dbReference type="PROSITE" id="PS50850">
    <property type="entry name" value="MFS"/>
    <property type="match status" value="1"/>
</dbReference>
<dbReference type="InterPro" id="IPR020846">
    <property type="entry name" value="MFS_dom"/>
</dbReference>
<evidence type="ECO:0000256" key="2">
    <source>
        <dbReference type="ARBA" id="ARBA00022448"/>
    </source>
</evidence>
<reference evidence="9 10" key="1">
    <citation type="submission" date="2023-05" db="EMBL/GenBank/DDBJ databases">
        <title>Actinoplanes sp. NEAU-A12 genome sequencing.</title>
        <authorList>
            <person name="Wang Z.-S."/>
        </authorList>
    </citation>
    <scope>NUCLEOTIDE SEQUENCE [LARGE SCALE GENOMIC DNA]</scope>
    <source>
        <strain evidence="9 10">NEAU-A12</strain>
    </source>
</reference>
<comment type="caution">
    <text evidence="9">The sequence shown here is derived from an EMBL/GenBank/DDBJ whole genome shotgun (WGS) entry which is preliminary data.</text>
</comment>
<keyword evidence="6 7" id="KW-0472">Membrane</keyword>
<feature type="transmembrane region" description="Helical" evidence="7">
    <location>
        <begin position="258"/>
        <end position="276"/>
    </location>
</feature>
<dbReference type="CDD" id="cd06173">
    <property type="entry name" value="MFS_MefA_like"/>
    <property type="match status" value="1"/>
</dbReference>
<protein>
    <submittedName>
        <fullName evidence="9">MFS transporter</fullName>
    </submittedName>
</protein>
<gene>
    <name evidence="9" type="ORF">QLQ12_27940</name>
</gene>
<dbReference type="SUPFAM" id="SSF103473">
    <property type="entry name" value="MFS general substrate transporter"/>
    <property type="match status" value="1"/>
</dbReference>
<dbReference type="EMBL" id="JASCTH010000019">
    <property type="protein sequence ID" value="MDI6102457.1"/>
    <property type="molecule type" value="Genomic_DNA"/>
</dbReference>
<dbReference type="Gene3D" id="1.20.1250.20">
    <property type="entry name" value="MFS general substrate transporter like domains"/>
    <property type="match status" value="2"/>
</dbReference>
<feature type="transmembrane region" description="Helical" evidence="7">
    <location>
        <begin position="37"/>
        <end position="58"/>
    </location>
</feature>
<dbReference type="Pfam" id="PF05977">
    <property type="entry name" value="MFS_3"/>
    <property type="match status" value="1"/>
</dbReference>
<comment type="subcellular location">
    <subcellularLocation>
        <location evidence="1">Cell membrane</location>
        <topology evidence="1">Multi-pass membrane protein</topology>
    </subcellularLocation>
</comment>
<dbReference type="InterPro" id="IPR010290">
    <property type="entry name" value="TM_effector"/>
</dbReference>
<evidence type="ECO:0000259" key="8">
    <source>
        <dbReference type="PROSITE" id="PS50850"/>
    </source>
</evidence>
<name>A0ABT6WRU7_9ACTN</name>
<evidence type="ECO:0000256" key="4">
    <source>
        <dbReference type="ARBA" id="ARBA00022692"/>
    </source>
</evidence>